<dbReference type="EMBL" id="BGPR01252906">
    <property type="protein sequence ID" value="GBM47747.1"/>
    <property type="molecule type" value="Genomic_DNA"/>
</dbReference>
<dbReference type="Proteomes" id="UP000499080">
    <property type="component" value="Unassembled WGS sequence"/>
</dbReference>
<accession>A0A4Y2G2I4</accession>
<evidence type="ECO:0000313" key="2">
    <source>
        <dbReference type="EMBL" id="GBM47551.1"/>
    </source>
</evidence>
<name>A0A4Y2G2I4_ARAVE</name>
<feature type="non-terminal residue" evidence="2">
    <location>
        <position position="1"/>
    </location>
</feature>
<dbReference type="EMBL" id="BGPR01252844">
    <property type="protein sequence ID" value="GBM47551.1"/>
    <property type="molecule type" value="Genomic_DNA"/>
</dbReference>
<organism evidence="2 4">
    <name type="scientific">Araneus ventricosus</name>
    <name type="common">Orbweaver spider</name>
    <name type="synonym">Epeira ventricosa</name>
    <dbReference type="NCBI Taxonomy" id="182803"/>
    <lineage>
        <taxon>Eukaryota</taxon>
        <taxon>Metazoa</taxon>
        <taxon>Ecdysozoa</taxon>
        <taxon>Arthropoda</taxon>
        <taxon>Chelicerata</taxon>
        <taxon>Arachnida</taxon>
        <taxon>Araneae</taxon>
        <taxon>Araneomorphae</taxon>
        <taxon>Entelegynae</taxon>
        <taxon>Araneoidea</taxon>
        <taxon>Araneidae</taxon>
        <taxon>Araneus</taxon>
    </lineage>
</organism>
<reference evidence="2 4" key="1">
    <citation type="journal article" date="2019" name="Sci. Rep.">
        <title>Orb-weaving spider Araneus ventricosus genome elucidates the spidroin gene catalogue.</title>
        <authorList>
            <person name="Kono N."/>
            <person name="Nakamura H."/>
            <person name="Ohtoshi R."/>
            <person name="Moran D.A.P."/>
            <person name="Shinohara A."/>
            <person name="Yoshida Y."/>
            <person name="Fujiwara M."/>
            <person name="Mori M."/>
            <person name="Tomita M."/>
            <person name="Arakawa K."/>
        </authorList>
    </citation>
    <scope>NUCLEOTIDE SEQUENCE [LARGE SCALE GENOMIC DNA]</scope>
</reference>
<sequence>SRLRLRPLWPSGKVSVSEPEGSRLKTRFHRRSPVFVGLRHAQSDMIQRPSVGVVWKLREGECQLRCRPRHLTAVQNY</sequence>
<gene>
    <name evidence="1" type="ORF">AVEN_100200_1</name>
    <name evidence="3" type="ORF">AVEN_202707_1</name>
    <name evidence="2" type="ORF">AVEN_264802_1</name>
</gene>
<protein>
    <submittedName>
        <fullName evidence="2">Uncharacterized protein</fullName>
    </submittedName>
</protein>
<evidence type="ECO:0000313" key="4">
    <source>
        <dbReference type="Proteomes" id="UP000499080"/>
    </source>
</evidence>
<evidence type="ECO:0000313" key="1">
    <source>
        <dbReference type="EMBL" id="GBM47516.1"/>
    </source>
</evidence>
<comment type="caution">
    <text evidence="2">The sequence shown here is derived from an EMBL/GenBank/DDBJ whole genome shotgun (WGS) entry which is preliminary data.</text>
</comment>
<keyword evidence="4" id="KW-1185">Reference proteome</keyword>
<evidence type="ECO:0000313" key="3">
    <source>
        <dbReference type="EMBL" id="GBM47747.1"/>
    </source>
</evidence>
<proteinExistence type="predicted"/>
<dbReference type="EMBL" id="BGPR01252833">
    <property type="protein sequence ID" value="GBM47516.1"/>
    <property type="molecule type" value="Genomic_DNA"/>
</dbReference>
<dbReference type="AlphaFoldDB" id="A0A4Y2G2I4"/>